<evidence type="ECO:0000259" key="7">
    <source>
        <dbReference type="PROSITE" id="PS01124"/>
    </source>
</evidence>
<keyword evidence="4" id="KW-0804">Transcription</keyword>
<evidence type="ECO:0000256" key="6">
    <source>
        <dbReference type="PROSITE-ProRule" id="PRU00169"/>
    </source>
</evidence>
<protein>
    <recommendedName>
        <fullName evidence="1">Stage 0 sporulation protein A homolog</fullName>
    </recommendedName>
</protein>
<keyword evidence="3" id="KW-0238">DNA-binding</keyword>
<evidence type="ECO:0000313" key="10">
    <source>
        <dbReference type="Proteomes" id="UP000822142"/>
    </source>
</evidence>
<name>A0ABX2IG07_BLAHA</name>
<reference evidence="9 10" key="1">
    <citation type="journal article" date="2020" name="Cell Host Microbe">
        <title>Functional and Genomic Variation between Human-Derived Isolates of Lachnospiraceae Reveals Inter- and Intra-Species Diversity.</title>
        <authorList>
            <person name="Sorbara M.T."/>
            <person name="Littmann E.R."/>
            <person name="Fontana E."/>
            <person name="Moody T.U."/>
            <person name="Kohout C.E."/>
            <person name="Gjonbalaj M."/>
            <person name="Eaton V."/>
            <person name="Seok R."/>
            <person name="Leiner I.M."/>
            <person name="Pamer E.G."/>
        </authorList>
    </citation>
    <scope>NUCLEOTIDE SEQUENCE [LARGE SCALE GENOMIC DNA]</scope>
    <source>
        <strain evidence="9 10">MSK.15.26</strain>
    </source>
</reference>
<keyword evidence="6" id="KW-0597">Phosphoprotein</keyword>
<evidence type="ECO:0000256" key="2">
    <source>
        <dbReference type="ARBA" id="ARBA00023015"/>
    </source>
</evidence>
<dbReference type="InterPro" id="IPR011006">
    <property type="entry name" value="CheY-like_superfamily"/>
</dbReference>
<dbReference type="Proteomes" id="UP000822142">
    <property type="component" value="Unassembled WGS sequence"/>
</dbReference>
<dbReference type="SUPFAM" id="SSF46689">
    <property type="entry name" value="Homeodomain-like"/>
    <property type="match status" value="2"/>
</dbReference>
<dbReference type="SMART" id="SM00448">
    <property type="entry name" value="REC"/>
    <property type="match status" value="1"/>
</dbReference>
<dbReference type="InterPro" id="IPR020449">
    <property type="entry name" value="Tscrpt_reg_AraC-type_HTH"/>
</dbReference>
<keyword evidence="2" id="KW-0805">Transcription regulation</keyword>
<dbReference type="InterPro" id="IPR018060">
    <property type="entry name" value="HTH_AraC"/>
</dbReference>
<comment type="function">
    <text evidence="5">May play the central regulatory role in sporulation. It may be an element of the effector pathway responsible for the activation of sporulation genes in response to nutritional stress. Spo0A may act in concert with spo0H (a sigma factor) to control the expression of some genes that are critical to the sporulation process.</text>
</comment>
<dbReference type="EMBL" id="JAAITA010000038">
    <property type="protein sequence ID" value="NSJ87455.1"/>
    <property type="molecule type" value="Genomic_DNA"/>
</dbReference>
<dbReference type="Pfam" id="PF00072">
    <property type="entry name" value="Response_reg"/>
    <property type="match status" value="1"/>
</dbReference>
<feature type="domain" description="Response regulatory" evidence="8">
    <location>
        <begin position="2"/>
        <end position="118"/>
    </location>
</feature>
<dbReference type="CDD" id="cd17536">
    <property type="entry name" value="REC_YesN-like"/>
    <property type="match status" value="1"/>
</dbReference>
<feature type="modified residue" description="4-aspartylphosphate" evidence="6">
    <location>
        <position position="53"/>
    </location>
</feature>
<dbReference type="PROSITE" id="PS01124">
    <property type="entry name" value="HTH_ARAC_FAMILY_2"/>
    <property type="match status" value="1"/>
</dbReference>
<dbReference type="Gene3D" id="3.40.50.2300">
    <property type="match status" value="1"/>
</dbReference>
<dbReference type="InterPro" id="IPR018062">
    <property type="entry name" value="HTH_AraC-typ_CS"/>
</dbReference>
<evidence type="ECO:0000256" key="4">
    <source>
        <dbReference type="ARBA" id="ARBA00023163"/>
    </source>
</evidence>
<dbReference type="PROSITE" id="PS00041">
    <property type="entry name" value="HTH_ARAC_FAMILY_1"/>
    <property type="match status" value="1"/>
</dbReference>
<keyword evidence="10" id="KW-1185">Reference proteome</keyword>
<dbReference type="Pfam" id="PF12833">
    <property type="entry name" value="HTH_18"/>
    <property type="match status" value="1"/>
</dbReference>
<dbReference type="SMART" id="SM00342">
    <property type="entry name" value="HTH_ARAC"/>
    <property type="match status" value="1"/>
</dbReference>
<evidence type="ECO:0000256" key="3">
    <source>
        <dbReference type="ARBA" id="ARBA00023125"/>
    </source>
</evidence>
<dbReference type="PROSITE" id="PS50110">
    <property type="entry name" value="RESPONSE_REGULATORY"/>
    <property type="match status" value="1"/>
</dbReference>
<evidence type="ECO:0000313" key="9">
    <source>
        <dbReference type="EMBL" id="NSJ87455.1"/>
    </source>
</evidence>
<feature type="domain" description="HTH araC/xylS-type" evidence="7">
    <location>
        <begin position="402"/>
        <end position="500"/>
    </location>
</feature>
<proteinExistence type="predicted"/>
<comment type="caution">
    <text evidence="9">The sequence shown here is derived from an EMBL/GenBank/DDBJ whole genome shotgun (WGS) entry which is preliminary data.</text>
</comment>
<dbReference type="Gene3D" id="1.10.10.60">
    <property type="entry name" value="Homeodomain-like"/>
    <property type="match status" value="2"/>
</dbReference>
<dbReference type="PANTHER" id="PTHR43280:SF28">
    <property type="entry name" value="HTH-TYPE TRANSCRIPTIONAL ACTIVATOR RHAS"/>
    <property type="match status" value="1"/>
</dbReference>
<dbReference type="SUPFAM" id="SSF52172">
    <property type="entry name" value="CheY-like"/>
    <property type="match status" value="1"/>
</dbReference>
<evidence type="ECO:0000256" key="5">
    <source>
        <dbReference type="ARBA" id="ARBA00024867"/>
    </source>
</evidence>
<dbReference type="RefSeq" id="WP_173750275.1">
    <property type="nucleotide sequence ID" value="NZ_JAAITA010000038.1"/>
</dbReference>
<accession>A0ABX2IG07</accession>
<organism evidence="9 10">
    <name type="scientific">Blautia hansenii</name>
    <name type="common">Ruminococcus hansenii</name>
    <dbReference type="NCBI Taxonomy" id="1322"/>
    <lineage>
        <taxon>Bacteria</taxon>
        <taxon>Bacillati</taxon>
        <taxon>Bacillota</taxon>
        <taxon>Clostridia</taxon>
        <taxon>Lachnospirales</taxon>
        <taxon>Lachnospiraceae</taxon>
        <taxon>Blautia</taxon>
    </lineage>
</organism>
<evidence type="ECO:0000256" key="1">
    <source>
        <dbReference type="ARBA" id="ARBA00018672"/>
    </source>
</evidence>
<dbReference type="PRINTS" id="PR00032">
    <property type="entry name" value="HTHARAC"/>
</dbReference>
<dbReference type="PANTHER" id="PTHR43280">
    <property type="entry name" value="ARAC-FAMILY TRANSCRIPTIONAL REGULATOR"/>
    <property type="match status" value="1"/>
</dbReference>
<gene>
    <name evidence="9" type="ORF">G5A70_15040</name>
</gene>
<dbReference type="InterPro" id="IPR001789">
    <property type="entry name" value="Sig_transdc_resp-reg_receiver"/>
</dbReference>
<sequence length="502" mass="57713">MKVLVVDDEAMICEWLQFCISQNPSCQLTGVAHNGQEALELFHRDEPDLILTDIKMPVMDGLEFLHALKALGSRAKVVVLTAFSDFSLVRQALRDGASEYLLKTEMQNDLLQELLNRIAGELQRKNHQEEPDVANVAQIQSVISHILRQTRELREDDLERLRQCGIRWRNNGLFALAVWKQDMEENGLLFPEESPARHVAGFDYTDRVYMIVGNFPKTLSIAEKARQLTEYARHVQVINHCMVGISAITDEMSQIPFMVWQASCSLGEGFYTGKKRVYEPQYPLKELFRRNELWKNTFTKFRVHLHQVQGGQRYELIKTFFEVLPSQKILTVDPLCKLCLDALDLLEFEAKGNGIVLDHAEELHLRLQQCITLDTAKEVMLDAAKQCCLPIDELQPKSKNICLAVEYINAHYAEQLSLEQVAAQVYLNPDYFSRVFKIETGQTFINYLTDVRLQHSVQLLENTALRVQTIAQQVGYYNASYFSTTFKKKYGVSPYEYRRSGS</sequence>
<evidence type="ECO:0000259" key="8">
    <source>
        <dbReference type="PROSITE" id="PS50110"/>
    </source>
</evidence>
<dbReference type="InterPro" id="IPR009057">
    <property type="entry name" value="Homeodomain-like_sf"/>
</dbReference>